<protein>
    <submittedName>
        <fullName evidence="2">Uncharacterized protein</fullName>
    </submittedName>
</protein>
<name>A0A0V1APE1_TRISP</name>
<gene>
    <name evidence="3" type="ORF">T01_5895</name>
    <name evidence="2" type="ORF">T01_8137</name>
</gene>
<evidence type="ECO:0000313" key="2">
    <source>
        <dbReference type="EMBL" id="KRY26541.1"/>
    </source>
</evidence>
<reference evidence="2 4" key="1">
    <citation type="submission" date="2015-01" db="EMBL/GenBank/DDBJ databases">
        <title>Evolution of Trichinella species and genotypes.</title>
        <authorList>
            <person name="Korhonen P.K."/>
            <person name="Edoardo P."/>
            <person name="Giuseppe L.R."/>
            <person name="Gasser R.B."/>
        </authorList>
    </citation>
    <scope>NUCLEOTIDE SEQUENCE [LARGE SCALE GENOMIC DNA]</scope>
    <source>
        <strain evidence="2">ISS3</strain>
    </source>
</reference>
<feature type="compositionally biased region" description="Polar residues" evidence="1">
    <location>
        <begin position="7"/>
        <end position="25"/>
    </location>
</feature>
<evidence type="ECO:0000313" key="4">
    <source>
        <dbReference type="Proteomes" id="UP000054776"/>
    </source>
</evidence>
<organism evidence="2 4">
    <name type="scientific">Trichinella spiralis</name>
    <name type="common">Trichina worm</name>
    <dbReference type="NCBI Taxonomy" id="6334"/>
    <lineage>
        <taxon>Eukaryota</taxon>
        <taxon>Metazoa</taxon>
        <taxon>Ecdysozoa</taxon>
        <taxon>Nematoda</taxon>
        <taxon>Enoplea</taxon>
        <taxon>Dorylaimia</taxon>
        <taxon>Trichinellida</taxon>
        <taxon>Trichinellidae</taxon>
        <taxon>Trichinella</taxon>
    </lineage>
</organism>
<evidence type="ECO:0000313" key="3">
    <source>
        <dbReference type="EMBL" id="KRY31227.1"/>
    </source>
</evidence>
<evidence type="ECO:0000256" key="1">
    <source>
        <dbReference type="SAM" id="MobiDB-lite"/>
    </source>
</evidence>
<dbReference type="InParanoid" id="A0A0V1APE1"/>
<accession>A0A0V1APE1</accession>
<comment type="caution">
    <text evidence="2">The sequence shown here is derived from an EMBL/GenBank/DDBJ whole genome shotgun (WGS) entry which is preliminary data.</text>
</comment>
<dbReference type="AlphaFoldDB" id="A0A0V1APE1"/>
<proteinExistence type="predicted"/>
<dbReference type="EMBL" id="JYDH01000123">
    <property type="protein sequence ID" value="KRY31227.1"/>
    <property type="molecule type" value="Genomic_DNA"/>
</dbReference>
<feature type="region of interest" description="Disordered" evidence="1">
    <location>
        <begin position="1"/>
        <end position="31"/>
    </location>
</feature>
<feature type="region of interest" description="Disordered" evidence="1">
    <location>
        <begin position="64"/>
        <end position="114"/>
    </location>
</feature>
<dbReference type="Proteomes" id="UP000054776">
    <property type="component" value="Unassembled WGS sequence"/>
</dbReference>
<keyword evidence="4" id="KW-1185">Reference proteome</keyword>
<sequence length="146" mass="15911">MGPAKTNKGNNQSSDLRLGKSTTTRLRTKGGCENIEEGVTRIVLAAAEVGCQALVPYVRNVRQPEAASEQGSGNPTQRRNKAPALRPATQPKYGLSARSGTSENRHGTRTLEIWYDEAPKSRSSNMETEYSCSPNLARIGKDLTEY</sequence>
<dbReference type="EMBL" id="JYDH01000397">
    <property type="protein sequence ID" value="KRY26541.1"/>
    <property type="molecule type" value="Genomic_DNA"/>
</dbReference>
<dbReference type="OrthoDB" id="5936760at2759"/>